<organism evidence="1 2">
    <name type="scientific">Dipteronia dyeriana</name>
    <dbReference type="NCBI Taxonomy" id="168575"/>
    <lineage>
        <taxon>Eukaryota</taxon>
        <taxon>Viridiplantae</taxon>
        <taxon>Streptophyta</taxon>
        <taxon>Embryophyta</taxon>
        <taxon>Tracheophyta</taxon>
        <taxon>Spermatophyta</taxon>
        <taxon>Magnoliopsida</taxon>
        <taxon>eudicotyledons</taxon>
        <taxon>Gunneridae</taxon>
        <taxon>Pentapetalae</taxon>
        <taxon>rosids</taxon>
        <taxon>malvids</taxon>
        <taxon>Sapindales</taxon>
        <taxon>Sapindaceae</taxon>
        <taxon>Hippocastanoideae</taxon>
        <taxon>Acereae</taxon>
        <taxon>Dipteronia</taxon>
    </lineage>
</organism>
<dbReference type="EMBL" id="JANJYI010000003">
    <property type="protein sequence ID" value="KAK2656037.1"/>
    <property type="molecule type" value="Genomic_DNA"/>
</dbReference>
<dbReference type="AlphaFoldDB" id="A0AAE0CLX7"/>
<reference evidence="1" key="1">
    <citation type="journal article" date="2023" name="Plant J.">
        <title>Genome sequences and population genomics provide insights into the demographic history, inbreeding, and mutation load of two 'living fossil' tree species of Dipteronia.</title>
        <authorList>
            <person name="Feng Y."/>
            <person name="Comes H.P."/>
            <person name="Chen J."/>
            <person name="Zhu S."/>
            <person name="Lu R."/>
            <person name="Zhang X."/>
            <person name="Li P."/>
            <person name="Qiu J."/>
            <person name="Olsen K.M."/>
            <person name="Qiu Y."/>
        </authorList>
    </citation>
    <scope>NUCLEOTIDE SEQUENCE</scope>
    <source>
        <strain evidence="1">KIB01</strain>
    </source>
</reference>
<dbReference type="Proteomes" id="UP001280121">
    <property type="component" value="Unassembled WGS sequence"/>
</dbReference>
<keyword evidence="2" id="KW-1185">Reference proteome</keyword>
<name>A0AAE0CLX7_9ROSI</name>
<evidence type="ECO:0000313" key="2">
    <source>
        <dbReference type="Proteomes" id="UP001280121"/>
    </source>
</evidence>
<proteinExistence type="predicted"/>
<accession>A0AAE0CLX7</accession>
<protein>
    <submittedName>
        <fullName evidence="1">Uncharacterized protein</fullName>
    </submittedName>
</protein>
<gene>
    <name evidence="1" type="ORF">Ddye_009089</name>
</gene>
<comment type="caution">
    <text evidence="1">The sequence shown here is derived from an EMBL/GenBank/DDBJ whole genome shotgun (WGS) entry which is preliminary data.</text>
</comment>
<evidence type="ECO:0000313" key="1">
    <source>
        <dbReference type="EMBL" id="KAK2656037.1"/>
    </source>
</evidence>
<sequence>MVRWFPTHKKLKEMEMEDLNRNPTLNKESHHPFFSKNFNETKELTIPFSLTKESQHQDRDYITISYLSPILENKKPKAMSGVSFGDLSEVGTQECWKSETWAKRRAVAVGACRHGQPRHHERQQLILEVAIIVAWRLRASYQRSDVSWSSSVMYNRDIPGDRNFLEHCRERYCLKRRRGEQEAECRSWFSVMDNRDKSTTRQYVARVPRLILDLFLDPYKYPYEFLER</sequence>